<dbReference type="InterPro" id="IPR019080">
    <property type="entry name" value="YqaJ_viral_recombinase"/>
</dbReference>
<accession>A0A1H3TUM5</accession>
<evidence type="ECO:0000259" key="1">
    <source>
        <dbReference type="Pfam" id="PF09588"/>
    </source>
</evidence>
<dbReference type="PANTHER" id="PTHR46609">
    <property type="entry name" value="EXONUCLEASE, PHAGE-TYPE/RECB, C-TERMINAL DOMAIN-CONTAINING PROTEIN"/>
    <property type="match status" value="1"/>
</dbReference>
<dbReference type="PANTHER" id="PTHR46609:SF6">
    <property type="entry name" value="EXONUCLEASE, PHAGE-TYPE_RECB, C-TERMINAL DOMAIN-CONTAINING PROTEIN-RELATED"/>
    <property type="match status" value="1"/>
</dbReference>
<dbReference type="InterPro" id="IPR051703">
    <property type="entry name" value="NF-kappa-B_Signaling_Reg"/>
</dbReference>
<evidence type="ECO:0000313" key="3">
    <source>
        <dbReference type="Proteomes" id="UP000183417"/>
    </source>
</evidence>
<protein>
    <submittedName>
        <fullName evidence="2">Exodeoxyribonuclease (Lambda-induced)</fullName>
    </submittedName>
</protein>
<dbReference type="EMBL" id="FNPE01000032">
    <property type="protein sequence ID" value="SDZ53757.1"/>
    <property type="molecule type" value="Genomic_DNA"/>
</dbReference>
<dbReference type="InterPro" id="IPR011604">
    <property type="entry name" value="PDDEXK-like_dom_sf"/>
</dbReference>
<dbReference type="Proteomes" id="UP000183417">
    <property type="component" value="Unassembled WGS sequence"/>
</dbReference>
<gene>
    <name evidence="2" type="ORF">SAMN05421547_13283</name>
</gene>
<dbReference type="CDD" id="cd22343">
    <property type="entry name" value="PDDEXK_lambda_exonuclease-like"/>
    <property type="match status" value="1"/>
</dbReference>
<dbReference type="AlphaFoldDB" id="A0A1H3TUM5"/>
<dbReference type="RefSeq" id="WP_074923729.1">
    <property type="nucleotide sequence ID" value="NZ_CP141274.1"/>
</dbReference>
<name>A0A1H3TUM5_9BURK</name>
<dbReference type="SUPFAM" id="SSF52980">
    <property type="entry name" value="Restriction endonuclease-like"/>
    <property type="match status" value="1"/>
</dbReference>
<reference evidence="2 3" key="1">
    <citation type="submission" date="2016-10" db="EMBL/GenBank/DDBJ databases">
        <authorList>
            <person name="de Groot N.N."/>
        </authorList>
    </citation>
    <scope>NUCLEOTIDE SEQUENCE [LARGE SCALE GENOMIC DNA]</scope>
    <source>
        <strain evidence="2 3">LMG 24775</strain>
    </source>
</reference>
<dbReference type="GeneID" id="94691344"/>
<organism evidence="2 3">
    <name type="scientific">Delftia lacustris</name>
    <dbReference type="NCBI Taxonomy" id="558537"/>
    <lineage>
        <taxon>Bacteria</taxon>
        <taxon>Pseudomonadati</taxon>
        <taxon>Pseudomonadota</taxon>
        <taxon>Betaproteobacteria</taxon>
        <taxon>Burkholderiales</taxon>
        <taxon>Comamonadaceae</taxon>
        <taxon>Delftia</taxon>
    </lineage>
</organism>
<evidence type="ECO:0000313" key="2">
    <source>
        <dbReference type="EMBL" id="SDZ53757.1"/>
    </source>
</evidence>
<dbReference type="Pfam" id="PF09588">
    <property type="entry name" value="YqaJ"/>
    <property type="match status" value="1"/>
</dbReference>
<proteinExistence type="predicted"/>
<dbReference type="InterPro" id="IPR011335">
    <property type="entry name" value="Restrct_endonuc-II-like"/>
</dbReference>
<feature type="domain" description="YqaJ viral recombinase" evidence="1">
    <location>
        <begin position="13"/>
        <end position="151"/>
    </location>
</feature>
<dbReference type="Gene3D" id="3.90.320.10">
    <property type="match status" value="1"/>
</dbReference>
<sequence>MIHHDHEQGSEAWLAARKGCITGSRFKDCRDKLKGGQPSKACVAYAMDTARERVGGRAPAKFQNAAMRTGTEQEPLARLAYERHTGNLVEEVGFFTTEDGFYGLSPDGLIDDDGVLEIKTMVSSDTLFTAVADGDLSAYMDQCLGYLWLLGRQWVDLVLWVPDLGHMTIKRITRDEDAIEQLEADLMAFARLVQNYEKTLRAALAE</sequence>